<name>A0A448MZC4_9ACTN</name>
<dbReference type="RefSeq" id="WP_082793749.1">
    <property type="nucleotide sequence ID" value="NZ_CAJZDL010000063.1"/>
</dbReference>
<dbReference type="GO" id="GO:0016853">
    <property type="term" value="F:isomerase activity"/>
    <property type="evidence" value="ECO:0007669"/>
    <property type="project" value="UniProtKB-KW"/>
</dbReference>
<accession>A0A448MZC4</accession>
<dbReference type="GO" id="GO:0046872">
    <property type="term" value="F:metal ion binding"/>
    <property type="evidence" value="ECO:0007669"/>
    <property type="project" value="InterPro"/>
</dbReference>
<dbReference type="GeneID" id="64407294"/>
<dbReference type="Proteomes" id="UP000273044">
    <property type="component" value="Chromosome"/>
</dbReference>
<dbReference type="InterPro" id="IPR024344">
    <property type="entry name" value="MDMPI_metal-binding"/>
</dbReference>
<evidence type="ECO:0000259" key="1">
    <source>
        <dbReference type="Pfam" id="PF11716"/>
    </source>
</evidence>
<dbReference type="SUPFAM" id="SSF109854">
    <property type="entry name" value="DinB/YfiT-like putative metalloenzymes"/>
    <property type="match status" value="1"/>
</dbReference>
<dbReference type="EMBL" id="LR134406">
    <property type="protein sequence ID" value="VEH70540.1"/>
    <property type="molecule type" value="Genomic_DNA"/>
</dbReference>
<reference evidence="2 3" key="1">
    <citation type="submission" date="2018-12" db="EMBL/GenBank/DDBJ databases">
        <authorList>
            <consortium name="Pathogen Informatics"/>
        </authorList>
    </citation>
    <scope>NUCLEOTIDE SEQUENCE [LARGE SCALE GENOMIC DNA]</scope>
    <source>
        <strain evidence="2 3">NCTC12967</strain>
    </source>
</reference>
<dbReference type="Gene3D" id="1.20.120.450">
    <property type="entry name" value="dinb family like domain"/>
    <property type="match status" value="1"/>
</dbReference>
<keyword evidence="2" id="KW-0670">Pyruvate</keyword>
<protein>
    <submittedName>
        <fullName evidence="2">Mycothiol-dependent maleylpyruvate isomerase</fullName>
    </submittedName>
</protein>
<dbReference type="InterPro" id="IPR034660">
    <property type="entry name" value="DinB/YfiT-like"/>
</dbReference>
<organism evidence="2 3">
    <name type="scientific">Arachnia propionica</name>
    <dbReference type="NCBI Taxonomy" id="1750"/>
    <lineage>
        <taxon>Bacteria</taxon>
        <taxon>Bacillati</taxon>
        <taxon>Actinomycetota</taxon>
        <taxon>Actinomycetes</taxon>
        <taxon>Propionibacteriales</taxon>
        <taxon>Propionibacteriaceae</taxon>
        <taxon>Arachnia</taxon>
    </lineage>
</organism>
<feature type="domain" description="Mycothiol-dependent maleylpyruvate isomerase metal-binding" evidence="1">
    <location>
        <begin position="17"/>
        <end position="149"/>
    </location>
</feature>
<keyword evidence="3" id="KW-1185">Reference proteome</keyword>
<evidence type="ECO:0000313" key="2">
    <source>
        <dbReference type="EMBL" id="VEH70540.1"/>
    </source>
</evidence>
<dbReference type="NCBIfam" id="TIGR03083">
    <property type="entry name" value="maleylpyruvate isomerase family mycothiol-dependent enzyme"/>
    <property type="match status" value="1"/>
</dbReference>
<dbReference type="Pfam" id="PF11716">
    <property type="entry name" value="MDMPI_N"/>
    <property type="match status" value="1"/>
</dbReference>
<proteinExistence type="predicted"/>
<evidence type="ECO:0000313" key="3">
    <source>
        <dbReference type="Proteomes" id="UP000273044"/>
    </source>
</evidence>
<gene>
    <name evidence="2" type="ORF">NCTC12967_01840</name>
</gene>
<dbReference type="AlphaFoldDB" id="A0A448MZC4"/>
<sequence length="226" mass="24527">MPSVPGEHFDSSLHAVREQTHTLLGRTIAYSPEDWAAPTRLPGWTRGHIAAHLIKGARGLAQVCRELLEGVSPGGYDSSLGRDCELLAISDGLHLQIELDTSAGELDQLLTQLPGRDGEVSLRPGLRISINDLPLVRLRELMLHGFDLEPEASRLDVDDDAAAPVLAFEAAHLADENDPLELVTLEGRVVRTGVRPPHRRAAGPASALLLWLARGIESEGLEYDKI</sequence>
<dbReference type="InterPro" id="IPR017517">
    <property type="entry name" value="Maleyloyr_isom"/>
</dbReference>
<keyword evidence="2" id="KW-0413">Isomerase</keyword>